<gene>
    <name evidence="1" type="ORF">S03H2_13551</name>
</gene>
<organism evidence="1">
    <name type="scientific">marine sediment metagenome</name>
    <dbReference type="NCBI Taxonomy" id="412755"/>
    <lineage>
        <taxon>unclassified sequences</taxon>
        <taxon>metagenomes</taxon>
        <taxon>ecological metagenomes</taxon>
    </lineage>
</organism>
<proteinExistence type="predicted"/>
<protein>
    <submittedName>
        <fullName evidence="1">Uncharacterized protein</fullName>
    </submittedName>
</protein>
<evidence type="ECO:0000313" key="1">
    <source>
        <dbReference type="EMBL" id="GAH38146.1"/>
    </source>
</evidence>
<feature type="non-terminal residue" evidence="1">
    <location>
        <position position="1"/>
    </location>
</feature>
<reference evidence="1" key="1">
    <citation type="journal article" date="2014" name="Front. Microbiol.">
        <title>High frequency of phylogenetically diverse reductive dehalogenase-homologous genes in deep subseafloor sedimentary metagenomes.</title>
        <authorList>
            <person name="Kawai M."/>
            <person name="Futagami T."/>
            <person name="Toyoda A."/>
            <person name="Takaki Y."/>
            <person name="Nishi S."/>
            <person name="Hori S."/>
            <person name="Arai W."/>
            <person name="Tsubouchi T."/>
            <person name="Morono Y."/>
            <person name="Uchiyama I."/>
            <person name="Ito T."/>
            <person name="Fujiyama A."/>
            <person name="Inagaki F."/>
            <person name="Takami H."/>
        </authorList>
    </citation>
    <scope>NUCLEOTIDE SEQUENCE</scope>
    <source>
        <strain evidence="1">Expedition CK06-06</strain>
    </source>
</reference>
<dbReference type="AlphaFoldDB" id="X1EXM3"/>
<name>X1EXM3_9ZZZZ</name>
<dbReference type="EMBL" id="BARU01006875">
    <property type="protein sequence ID" value="GAH38146.1"/>
    <property type="molecule type" value="Genomic_DNA"/>
</dbReference>
<comment type="caution">
    <text evidence="1">The sequence shown here is derived from an EMBL/GenBank/DDBJ whole genome shotgun (WGS) entry which is preliminary data.</text>
</comment>
<accession>X1EXM3</accession>
<sequence length="162" mass="18791">GYLMFDIPIGMPQKKYLPTFRSLVSYFIRRGVGAFQSPFKHYPQQKEWDIQVNNAYLLGLNWKYASEFQISKDKGEALKNLKKASKEGLLAGYFGSLGELHAEKIGLEEKILGFEIELKNFKVHMQYHEIEEKANQLTAEIHKITNQTILDKQILFQSDTFI</sequence>